<dbReference type="InterPro" id="IPR041261">
    <property type="entry name" value="R2K_2"/>
</dbReference>
<dbReference type="AlphaFoldDB" id="A0A7H9EMD8"/>
<protein>
    <submittedName>
        <fullName evidence="2">ATP-grasp domain-containing protein</fullName>
    </submittedName>
</protein>
<name>A0A7H9EMD8_9LACO</name>
<reference evidence="2 3" key="1">
    <citation type="submission" date="2020-01" db="EMBL/GenBank/DDBJ databases">
        <title>Complete and circular genome sequences of six lactobacillus isolates from horses.</title>
        <authorList>
            <person name="Hassan H.M."/>
        </authorList>
    </citation>
    <scope>NUCLEOTIDE SEQUENCE [LARGE SCALE GENOMIC DNA]</scope>
    <source>
        <strain evidence="2 3">1A</strain>
    </source>
</reference>
<dbReference type="Proteomes" id="UP000510886">
    <property type="component" value="Chromosome"/>
</dbReference>
<dbReference type="KEGG" id="lsw:GTO87_07780"/>
<organism evidence="2 3">
    <name type="scientific">Ligilactobacillus saerimneri</name>
    <dbReference type="NCBI Taxonomy" id="228229"/>
    <lineage>
        <taxon>Bacteria</taxon>
        <taxon>Bacillati</taxon>
        <taxon>Bacillota</taxon>
        <taxon>Bacilli</taxon>
        <taxon>Lactobacillales</taxon>
        <taxon>Lactobacillaceae</taxon>
        <taxon>Ligilactobacillus</taxon>
    </lineage>
</organism>
<evidence type="ECO:0000313" key="3">
    <source>
        <dbReference type="Proteomes" id="UP000510886"/>
    </source>
</evidence>
<feature type="domain" description="ATP-grasp" evidence="1">
    <location>
        <begin position="81"/>
        <end position="226"/>
    </location>
</feature>
<evidence type="ECO:0000313" key="2">
    <source>
        <dbReference type="EMBL" id="QLL78489.1"/>
    </source>
</evidence>
<evidence type="ECO:0000259" key="1">
    <source>
        <dbReference type="Pfam" id="PF18299"/>
    </source>
</evidence>
<sequence>MKVYIQANRQGMPYSVNGYMAMDGFYQMGFMSCLFTNLAEISPDLERPDIVVGGIRTVQTRLADLGVDWGEINYPPELLPYLGRKIWHDTMDNINAHPEKWPVFVKSLVGKQTVSRVIRGPHDLVGMGSSYENIPVLCSEVVDFVAEWRVFVRYGQILGVKPYWGDWHCQFDPAVIENCLAAYHTAKAGYSIDFGVDRRGQTLLVEVNDGYSLGAYGLDNIAYAKLLAARWAELTGTPDECAFDQ</sequence>
<dbReference type="EMBL" id="CP047418">
    <property type="protein sequence ID" value="QLL78489.1"/>
    <property type="molecule type" value="Genomic_DNA"/>
</dbReference>
<dbReference type="RefSeq" id="WP_180848682.1">
    <property type="nucleotide sequence ID" value="NZ_CP047418.1"/>
</dbReference>
<accession>A0A7H9EMD8</accession>
<gene>
    <name evidence="2" type="ORF">GTO87_07780</name>
</gene>
<dbReference type="Pfam" id="PF18299">
    <property type="entry name" value="R2K_2"/>
    <property type="match status" value="1"/>
</dbReference>
<proteinExistence type="predicted"/>